<keyword evidence="1" id="KW-0472">Membrane</keyword>
<comment type="caution">
    <text evidence="2">The sequence shown here is derived from an EMBL/GenBank/DDBJ whole genome shotgun (WGS) entry which is preliminary data.</text>
</comment>
<dbReference type="InParanoid" id="A0A0J6WW45"/>
<feature type="transmembrane region" description="Helical" evidence="1">
    <location>
        <begin position="16"/>
        <end position="42"/>
    </location>
</feature>
<organism evidence="2 3">
    <name type="scientific">Megasphaera cerevisiae DSM 20462</name>
    <dbReference type="NCBI Taxonomy" id="1122219"/>
    <lineage>
        <taxon>Bacteria</taxon>
        <taxon>Bacillati</taxon>
        <taxon>Bacillota</taxon>
        <taxon>Negativicutes</taxon>
        <taxon>Veillonellales</taxon>
        <taxon>Veillonellaceae</taxon>
        <taxon>Megasphaera</taxon>
    </lineage>
</organism>
<keyword evidence="1" id="KW-0812">Transmembrane</keyword>
<dbReference type="Proteomes" id="UP000036503">
    <property type="component" value="Unassembled WGS sequence"/>
</dbReference>
<dbReference type="Pfam" id="PF20617">
    <property type="entry name" value="DUF6803"/>
    <property type="match status" value="1"/>
</dbReference>
<dbReference type="RefSeq" id="WP_048514352.1">
    <property type="nucleotide sequence ID" value="NZ_FUXD01000012.1"/>
</dbReference>
<protein>
    <submittedName>
        <fullName evidence="2">Permease</fullName>
    </submittedName>
</protein>
<proteinExistence type="predicted"/>
<gene>
    <name evidence="2" type="ORF">AB840_08210</name>
</gene>
<sequence>MIMTHYMELLSLHQPWFLILFMLVPIVLAETILACAIFGLIYKNEKSTRWQSWGRKSTITLGIFFILATIYLAVFYVPSITNWRGPIDYIAVFSYMLAVIPAVLLLLQALGIIGKQLDFTKKNIRDAILLILFVVFTHFAMVFGMADPRLAGYVPPQNSMHMDHQTMNHPTMKHDMNSK</sequence>
<feature type="transmembrane region" description="Helical" evidence="1">
    <location>
        <begin position="89"/>
        <end position="107"/>
    </location>
</feature>
<name>A0A0J6WW45_9FIRM</name>
<dbReference type="AlphaFoldDB" id="A0A0J6WW45"/>
<evidence type="ECO:0000256" key="1">
    <source>
        <dbReference type="SAM" id="Phobius"/>
    </source>
</evidence>
<dbReference type="PATRIC" id="fig|1122219.3.peg.1330"/>
<dbReference type="OrthoDB" id="9795105at2"/>
<dbReference type="EMBL" id="LEKT01000023">
    <property type="protein sequence ID" value="KMO86438.1"/>
    <property type="molecule type" value="Genomic_DNA"/>
</dbReference>
<keyword evidence="1" id="KW-1133">Transmembrane helix</keyword>
<reference evidence="2 3" key="1">
    <citation type="submission" date="2015-06" db="EMBL/GenBank/DDBJ databases">
        <title>Draft genome sequence of beer spoilage bacterium Megasphaera cerevisiae type strain 20462.</title>
        <authorList>
            <person name="Kutumbaka K."/>
            <person name="Pasmowitz J."/>
            <person name="Mategko J."/>
            <person name="Reyes D."/>
            <person name="Friedrich A."/>
            <person name="Han S."/>
            <person name="Martens-Habbena W."/>
            <person name="Neal-McKinney J."/>
            <person name="Janagama H.K."/>
            <person name="Nadala C."/>
            <person name="Samadpour M."/>
        </authorList>
    </citation>
    <scope>NUCLEOTIDE SEQUENCE [LARGE SCALE GENOMIC DNA]</scope>
    <source>
        <strain evidence="2 3">DSM 20462</strain>
    </source>
</reference>
<evidence type="ECO:0000313" key="2">
    <source>
        <dbReference type="EMBL" id="KMO86438.1"/>
    </source>
</evidence>
<evidence type="ECO:0000313" key="3">
    <source>
        <dbReference type="Proteomes" id="UP000036503"/>
    </source>
</evidence>
<feature type="transmembrane region" description="Helical" evidence="1">
    <location>
        <begin position="127"/>
        <end position="146"/>
    </location>
</feature>
<dbReference type="InterPro" id="IPR046547">
    <property type="entry name" value="DUF6803"/>
</dbReference>
<feature type="transmembrane region" description="Helical" evidence="1">
    <location>
        <begin position="58"/>
        <end position="77"/>
    </location>
</feature>
<keyword evidence="3" id="KW-1185">Reference proteome</keyword>
<accession>A0A0J6WW45</accession>